<feature type="active site" description="Charge relay system" evidence="8">
    <location>
        <position position="224"/>
    </location>
</feature>
<evidence type="ECO:0000313" key="11">
    <source>
        <dbReference type="Proteomes" id="UP000799441"/>
    </source>
</evidence>
<comment type="caution">
    <text evidence="10">The sequence shown here is derived from an EMBL/GenBank/DDBJ whole genome shotgun (WGS) entry which is preliminary data.</text>
</comment>
<dbReference type="SUPFAM" id="SSF52743">
    <property type="entry name" value="Subtilisin-like"/>
    <property type="match status" value="1"/>
</dbReference>
<evidence type="ECO:0000259" key="9">
    <source>
        <dbReference type="PROSITE" id="PS51695"/>
    </source>
</evidence>
<reference evidence="10" key="1">
    <citation type="journal article" date="2020" name="Stud. Mycol.">
        <title>101 Dothideomycetes genomes: a test case for predicting lifestyles and emergence of pathogens.</title>
        <authorList>
            <person name="Haridas S."/>
            <person name="Albert R."/>
            <person name="Binder M."/>
            <person name="Bloem J."/>
            <person name="Labutti K."/>
            <person name="Salamov A."/>
            <person name="Andreopoulos B."/>
            <person name="Baker S."/>
            <person name="Barry K."/>
            <person name="Bills G."/>
            <person name="Bluhm B."/>
            <person name="Cannon C."/>
            <person name="Castanera R."/>
            <person name="Culley D."/>
            <person name="Daum C."/>
            <person name="Ezra D."/>
            <person name="Gonzalez J."/>
            <person name="Henrissat B."/>
            <person name="Kuo A."/>
            <person name="Liang C."/>
            <person name="Lipzen A."/>
            <person name="Lutzoni F."/>
            <person name="Magnuson J."/>
            <person name="Mondo S."/>
            <person name="Nolan M."/>
            <person name="Ohm R."/>
            <person name="Pangilinan J."/>
            <person name="Park H.-J."/>
            <person name="Ramirez L."/>
            <person name="Alfaro M."/>
            <person name="Sun H."/>
            <person name="Tritt A."/>
            <person name="Yoshinaga Y."/>
            <person name="Zwiers L.-H."/>
            <person name="Turgeon B."/>
            <person name="Goodwin S."/>
            <person name="Spatafora J."/>
            <person name="Crous P."/>
            <person name="Grigoriev I."/>
        </authorList>
    </citation>
    <scope>NUCLEOTIDE SEQUENCE</scope>
    <source>
        <strain evidence="10">CBS 116435</strain>
    </source>
</reference>
<keyword evidence="5 8" id="KW-0720">Serine protease</keyword>
<dbReference type="SMART" id="SM00944">
    <property type="entry name" value="Pro-kuma_activ"/>
    <property type="match status" value="1"/>
</dbReference>
<dbReference type="PANTHER" id="PTHR14218:SF19">
    <property type="entry name" value="SERINE PROTEASE AORO, PUTATIVE (AFU_ORTHOLOGUE AFUA_6G10250)-RELATED"/>
    <property type="match status" value="1"/>
</dbReference>
<dbReference type="InterPro" id="IPR015366">
    <property type="entry name" value="S53_propep"/>
</dbReference>
<dbReference type="CDD" id="cd11377">
    <property type="entry name" value="Pro-peptidase_S53"/>
    <property type="match status" value="1"/>
</dbReference>
<dbReference type="AlphaFoldDB" id="A0A9P4QFR0"/>
<keyword evidence="6 8" id="KW-0106">Calcium</keyword>
<dbReference type="GO" id="GO:0004252">
    <property type="term" value="F:serine-type endopeptidase activity"/>
    <property type="evidence" value="ECO:0007669"/>
    <property type="project" value="UniProtKB-UniRule"/>
</dbReference>
<gene>
    <name evidence="10" type="ORF">K431DRAFT_215552</name>
</gene>
<feature type="domain" description="Peptidase S53" evidence="9">
    <location>
        <begin position="147"/>
        <end position="562"/>
    </location>
</feature>
<evidence type="ECO:0000256" key="4">
    <source>
        <dbReference type="ARBA" id="ARBA00022801"/>
    </source>
</evidence>
<sequence>MDVSDPTSKTFGQHWSQDEVVEMFKPSDESVAEVSEWLRKHGIASNRIVHSDNKQWLAFDASVDEAESLLKTSFYEEEKANGRSAVSADLYHLPQHLQAHIDYVTPGVKGVDITQRLSRKRSTLQPVPARPLTSKNSSTGLENCDKAVTPACIRALYNFEAPAADASVCTNNSLGIYELGDVYDHKDLDLFFNRYTNIPNGTYPILKGIDGGKAPGPASQTQGEAVLDFELAIPIVYPQTTTLYQDLTEADAGAEGGIFNTFLDAIDGSYCTYSAFGETGNEPNLDPTFPSNATGGYKGQLQCGVYKPTNVISISYGLNEQDLPAAYQQRQCKEYLKLGLQGVSVLIASGDYGVAGTNGCIGPNEDKFQASQPNGCPWITDVGASQIKEGNSVYDPEVAWPSSGGGFSNIFSAPAYQKDAIGEYFNTANVSYPYYYNGTYNNNGTGRYNRNGRGIPDVAAVGETIATYTGGEFLINAGTSASCPIFAALINRVIEERIKVGKGPLGFLNPTLYEHPEVFNDITVGNNPGCGTKGFPASKGWDPVTGLGTPNYQKILDLYLSLP</sequence>
<organism evidence="10 11">
    <name type="scientific">Polychaeton citri CBS 116435</name>
    <dbReference type="NCBI Taxonomy" id="1314669"/>
    <lineage>
        <taxon>Eukaryota</taxon>
        <taxon>Fungi</taxon>
        <taxon>Dikarya</taxon>
        <taxon>Ascomycota</taxon>
        <taxon>Pezizomycotina</taxon>
        <taxon>Dothideomycetes</taxon>
        <taxon>Dothideomycetidae</taxon>
        <taxon>Capnodiales</taxon>
        <taxon>Capnodiaceae</taxon>
        <taxon>Polychaeton</taxon>
    </lineage>
</organism>
<protein>
    <submittedName>
        <fullName evidence="10">Subtilisin-like protein</fullName>
    </submittedName>
</protein>
<dbReference type="Pfam" id="PF09286">
    <property type="entry name" value="Pro-kuma_activ"/>
    <property type="match status" value="1"/>
</dbReference>
<dbReference type="GO" id="GO:0005576">
    <property type="term" value="C:extracellular region"/>
    <property type="evidence" value="ECO:0007669"/>
    <property type="project" value="UniProtKB-SubCell"/>
</dbReference>
<evidence type="ECO:0000256" key="7">
    <source>
        <dbReference type="ARBA" id="ARBA00023145"/>
    </source>
</evidence>
<dbReference type="InterPro" id="IPR050819">
    <property type="entry name" value="Tripeptidyl-peptidase_I"/>
</dbReference>
<name>A0A9P4QFR0_9PEZI</name>
<evidence type="ECO:0000256" key="5">
    <source>
        <dbReference type="ARBA" id="ARBA00022825"/>
    </source>
</evidence>
<dbReference type="PANTHER" id="PTHR14218">
    <property type="entry name" value="PROTEASE S8 TRIPEPTIDYL PEPTIDASE I CLN2"/>
    <property type="match status" value="1"/>
</dbReference>
<feature type="active site" description="Charge relay system" evidence="8">
    <location>
        <position position="480"/>
    </location>
</feature>
<keyword evidence="11" id="KW-1185">Reference proteome</keyword>
<feature type="binding site" evidence="8">
    <location>
        <position position="542"/>
    </location>
    <ligand>
        <name>Ca(2+)</name>
        <dbReference type="ChEBI" id="CHEBI:29108"/>
    </ligand>
</feature>
<dbReference type="GO" id="GO:0046872">
    <property type="term" value="F:metal ion binding"/>
    <property type="evidence" value="ECO:0007669"/>
    <property type="project" value="UniProtKB-UniRule"/>
</dbReference>
<dbReference type="GO" id="GO:0008240">
    <property type="term" value="F:tripeptidyl-peptidase activity"/>
    <property type="evidence" value="ECO:0007669"/>
    <property type="project" value="TreeGrafter"/>
</dbReference>
<comment type="subcellular location">
    <subcellularLocation>
        <location evidence="1">Secreted</location>
        <location evidence="1">Extracellular space</location>
    </subcellularLocation>
</comment>
<evidence type="ECO:0000256" key="6">
    <source>
        <dbReference type="ARBA" id="ARBA00022837"/>
    </source>
</evidence>
<keyword evidence="4 8" id="KW-0378">Hydrolase</keyword>
<dbReference type="InterPro" id="IPR030400">
    <property type="entry name" value="Sedolisin_dom"/>
</dbReference>
<feature type="active site" description="Charge relay system" evidence="8">
    <location>
        <position position="228"/>
    </location>
</feature>
<dbReference type="EMBL" id="MU003767">
    <property type="protein sequence ID" value="KAF2725604.1"/>
    <property type="molecule type" value="Genomic_DNA"/>
</dbReference>
<evidence type="ECO:0000313" key="10">
    <source>
        <dbReference type="EMBL" id="KAF2725604.1"/>
    </source>
</evidence>
<dbReference type="GO" id="GO:0006508">
    <property type="term" value="P:proteolysis"/>
    <property type="evidence" value="ECO:0007669"/>
    <property type="project" value="UniProtKB-KW"/>
</dbReference>
<keyword evidence="3 8" id="KW-0479">Metal-binding</keyword>
<evidence type="ECO:0000256" key="1">
    <source>
        <dbReference type="ARBA" id="ARBA00004239"/>
    </source>
</evidence>
<comment type="cofactor">
    <cofactor evidence="8">
        <name>Ca(2+)</name>
        <dbReference type="ChEBI" id="CHEBI:29108"/>
    </cofactor>
    <text evidence="8">Binds 1 Ca(2+) ion per subunit.</text>
</comment>
<feature type="binding site" evidence="8">
    <location>
        <position position="540"/>
    </location>
    <ligand>
        <name>Ca(2+)</name>
        <dbReference type="ChEBI" id="CHEBI:29108"/>
    </ligand>
</feature>
<dbReference type="OrthoDB" id="409122at2759"/>
<feature type="binding site" evidence="8">
    <location>
        <position position="521"/>
    </location>
    <ligand>
        <name>Ca(2+)</name>
        <dbReference type="ChEBI" id="CHEBI:29108"/>
    </ligand>
</feature>
<dbReference type="Proteomes" id="UP000799441">
    <property type="component" value="Unassembled WGS sequence"/>
</dbReference>
<dbReference type="InterPro" id="IPR036852">
    <property type="entry name" value="Peptidase_S8/S53_dom_sf"/>
</dbReference>
<evidence type="ECO:0000256" key="3">
    <source>
        <dbReference type="ARBA" id="ARBA00022723"/>
    </source>
</evidence>
<evidence type="ECO:0000256" key="2">
    <source>
        <dbReference type="ARBA" id="ARBA00022670"/>
    </source>
</evidence>
<proteinExistence type="predicted"/>
<accession>A0A9P4QFR0</accession>
<dbReference type="Gene3D" id="3.40.50.200">
    <property type="entry name" value="Peptidase S8/S53 domain"/>
    <property type="match status" value="1"/>
</dbReference>
<feature type="binding site" evidence="8">
    <location>
        <position position="522"/>
    </location>
    <ligand>
        <name>Ca(2+)</name>
        <dbReference type="ChEBI" id="CHEBI:29108"/>
    </ligand>
</feature>
<dbReference type="CDD" id="cd04056">
    <property type="entry name" value="Peptidases_S53"/>
    <property type="match status" value="1"/>
</dbReference>
<keyword evidence="7" id="KW-0865">Zymogen</keyword>
<keyword evidence="2 8" id="KW-0645">Protease</keyword>
<dbReference type="SUPFAM" id="SSF54897">
    <property type="entry name" value="Protease propeptides/inhibitors"/>
    <property type="match status" value="1"/>
</dbReference>
<evidence type="ECO:0000256" key="8">
    <source>
        <dbReference type="PROSITE-ProRule" id="PRU01032"/>
    </source>
</evidence>
<dbReference type="PROSITE" id="PS51695">
    <property type="entry name" value="SEDOLISIN"/>
    <property type="match status" value="1"/>
</dbReference>